<sequence length="337" mass="36193">MLKDSLLKLVDKKDLSQQEMMEAVEEIMQGQVSEALIASFLTALKLKGETVDEITGGAKAMIKMAEGINVGNFNTLDTCGTGGDKSGTYNISTASAFICAAAGVKVVKHGNRSVSSLSGSADVLEKLGVNISLTPDKVANCIEETNLGFLFAPTFHSAMRYAAPVRKQLGYRTVFNILGPLTNPARAKNQVLGVFSEELTEVMANVLKNLGVESALVVHGMDGLDEITLTCETKVTELKNNEIKTYYISPEDFGIERKNLDSIKGGNAEDNSLIIKDIFKGKEGAKKDILVLNAAAGLYVAGITNSLKQGVEKAREIIESGLALNKLNEFSKFTMEV</sequence>
<comment type="function">
    <text evidence="9">Catalyzes the transfer of the phosphoribosyl group of 5-phosphorylribose-1-pyrophosphate (PRPP) to anthranilate to yield N-(5'-phosphoribosyl)-anthranilate (PRA).</text>
</comment>
<dbReference type="InterPro" id="IPR035902">
    <property type="entry name" value="Nuc_phospho_transferase"/>
</dbReference>
<evidence type="ECO:0000256" key="6">
    <source>
        <dbReference type="ARBA" id="ARBA00023141"/>
    </source>
</evidence>
<feature type="binding site" evidence="9">
    <location>
        <position position="120"/>
    </location>
    <ligand>
        <name>5-phospho-alpha-D-ribose 1-diphosphate</name>
        <dbReference type="ChEBI" id="CHEBI:58017"/>
    </ligand>
</feature>
<evidence type="ECO:0000256" key="5">
    <source>
        <dbReference type="ARBA" id="ARBA00022822"/>
    </source>
</evidence>
<comment type="similarity">
    <text evidence="8">In the C-terminal section; belongs to the anthranilate phosphoribosyltransferase family.</text>
</comment>
<keyword evidence="5 9" id="KW-0822">Tryptophan biosynthesis</keyword>
<organism evidence="12 13">
    <name type="scientific">Clostridium grantii DSM 8605</name>
    <dbReference type="NCBI Taxonomy" id="1121316"/>
    <lineage>
        <taxon>Bacteria</taxon>
        <taxon>Bacillati</taxon>
        <taxon>Bacillota</taxon>
        <taxon>Clostridia</taxon>
        <taxon>Eubacteriales</taxon>
        <taxon>Clostridiaceae</taxon>
        <taxon>Clostridium</taxon>
    </lineage>
</organism>
<evidence type="ECO:0000256" key="4">
    <source>
        <dbReference type="ARBA" id="ARBA00022679"/>
    </source>
</evidence>
<feature type="binding site" evidence="9">
    <location>
        <position position="88"/>
    </location>
    <ligand>
        <name>5-phospho-alpha-D-ribose 1-diphosphate</name>
        <dbReference type="ChEBI" id="CHEBI:58017"/>
    </ligand>
</feature>
<dbReference type="SUPFAM" id="SSF52418">
    <property type="entry name" value="Nucleoside phosphorylase/phosphoribosyltransferase catalytic domain"/>
    <property type="match status" value="1"/>
</dbReference>
<dbReference type="Pfam" id="PF02885">
    <property type="entry name" value="Glycos_trans_3N"/>
    <property type="match status" value="1"/>
</dbReference>
<dbReference type="GO" id="GO:0004048">
    <property type="term" value="F:anthranilate phosphoribosyltransferase activity"/>
    <property type="evidence" value="ECO:0007669"/>
    <property type="project" value="UniProtKB-UniRule"/>
</dbReference>
<keyword evidence="13" id="KW-1185">Reference proteome</keyword>
<dbReference type="HAMAP" id="MF_00211">
    <property type="entry name" value="TrpD"/>
    <property type="match status" value="1"/>
</dbReference>
<evidence type="ECO:0000256" key="1">
    <source>
        <dbReference type="ARBA" id="ARBA00004907"/>
    </source>
</evidence>
<dbReference type="NCBIfam" id="TIGR01245">
    <property type="entry name" value="trpD"/>
    <property type="match status" value="1"/>
</dbReference>
<comment type="catalytic activity">
    <reaction evidence="7 9">
        <text>N-(5-phospho-beta-D-ribosyl)anthranilate + diphosphate = 5-phospho-alpha-D-ribose 1-diphosphate + anthranilate</text>
        <dbReference type="Rhea" id="RHEA:11768"/>
        <dbReference type="ChEBI" id="CHEBI:16567"/>
        <dbReference type="ChEBI" id="CHEBI:18277"/>
        <dbReference type="ChEBI" id="CHEBI:33019"/>
        <dbReference type="ChEBI" id="CHEBI:58017"/>
        <dbReference type="EC" id="2.4.2.18"/>
    </reaction>
</comment>
<dbReference type="Pfam" id="PF00591">
    <property type="entry name" value="Glycos_transf_3"/>
    <property type="match status" value="1"/>
</dbReference>
<evidence type="ECO:0000256" key="3">
    <source>
        <dbReference type="ARBA" id="ARBA00022676"/>
    </source>
</evidence>
<dbReference type="InterPro" id="IPR017459">
    <property type="entry name" value="Glycosyl_Trfase_fam3_N_dom"/>
</dbReference>
<evidence type="ECO:0000313" key="12">
    <source>
        <dbReference type="EMBL" id="SHI04900.1"/>
    </source>
</evidence>
<dbReference type="Gene3D" id="3.40.1030.10">
    <property type="entry name" value="Nucleoside phosphorylase/phosphoribosyltransferase catalytic domain"/>
    <property type="match status" value="1"/>
</dbReference>
<feature type="domain" description="Glycosyl transferase family 3" evidence="10">
    <location>
        <begin position="74"/>
        <end position="324"/>
    </location>
</feature>
<evidence type="ECO:0000256" key="9">
    <source>
        <dbReference type="HAMAP-Rule" id="MF_00211"/>
    </source>
</evidence>
<dbReference type="STRING" id="1121316.SAMN02745207_04037"/>
<evidence type="ECO:0000259" key="10">
    <source>
        <dbReference type="Pfam" id="PF00591"/>
    </source>
</evidence>
<keyword evidence="2 9" id="KW-0028">Amino-acid biosynthesis</keyword>
<feature type="binding site" evidence="9">
    <location>
        <begin position="108"/>
        <end position="116"/>
    </location>
    <ligand>
        <name>5-phospho-alpha-D-ribose 1-diphosphate</name>
        <dbReference type="ChEBI" id="CHEBI:58017"/>
    </ligand>
</feature>
<comment type="cofactor">
    <cofactor evidence="9">
        <name>Mg(2+)</name>
        <dbReference type="ChEBI" id="CHEBI:18420"/>
    </cofactor>
    <text evidence="9">Binds 2 magnesium ions per monomer.</text>
</comment>
<evidence type="ECO:0000256" key="2">
    <source>
        <dbReference type="ARBA" id="ARBA00022605"/>
    </source>
</evidence>
<dbReference type="InterPro" id="IPR005940">
    <property type="entry name" value="Anthranilate_Pribosyl_Tfrase"/>
</dbReference>
<dbReference type="GO" id="GO:0000287">
    <property type="term" value="F:magnesium ion binding"/>
    <property type="evidence" value="ECO:0007669"/>
    <property type="project" value="UniProtKB-UniRule"/>
</dbReference>
<keyword evidence="6 9" id="KW-0057">Aromatic amino acid biosynthesis</keyword>
<dbReference type="RefSeq" id="WP_073340839.1">
    <property type="nucleotide sequence ID" value="NZ_FQXM01000042.1"/>
</dbReference>
<feature type="domain" description="Glycosyl transferase family 3 N-terminal" evidence="11">
    <location>
        <begin position="4"/>
        <end position="64"/>
    </location>
</feature>
<dbReference type="OrthoDB" id="9806430at2"/>
<dbReference type="UniPathway" id="UPA00035">
    <property type="reaction ID" value="UER00041"/>
</dbReference>
<feature type="binding site" evidence="9">
    <location>
        <position position="80"/>
    </location>
    <ligand>
        <name>5-phospho-alpha-D-ribose 1-diphosphate</name>
        <dbReference type="ChEBI" id="CHEBI:58017"/>
    </ligand>
</feature>
<dbReference type="FunFam" id="3.40.1030.10:FF:000002">
    <property type="entry name" value="Anthranilate phosphoribosyltransferase"/>
    <property type="match status" value="1"/>
</dbReference>
<keyword evidence="3 9" id="KW-0328">Glycosyltransferase</keyword>
<feature type="binding site" evidence="9">
    <location>
        <position position="226"/>
    </location>
    <ligand>
        <name>Mg(2+)</name>
        <dbReference type="ChEBI" id="CHEBI:18420"/>
        <label>1</label>
    </ligand>
</feature>
<feature type="binding site" evidence="9">
    <location>
        <position position="225"/>
    </location>
    <ligand>
        <name>Mg(2+)</name>
        <dbReference type="ChEBI" id="CHEBI:18420"/>
        <label>2</label>
    </ligand>
</feature>
<dbReference type="InterPro" id="IPR036320">
    <property type="entry name" value="Glycosyl_Trfase_fam3_N_dom_sf"/>
</dbReference>
<dbReference type="PANTHER" id="PTHR43285:SF2">
    <property type="entry name" value="ANTHRANILATE PHOSPHORIBOSYLTRANSFERASE"/>
    <property type="match status" value="1"/>
</dbReference>
<feature type="binding site" evidence="9">
    <location>
        <begin position="83"/>
        <end position="84"/>
    </location>
    <ligand>
        <name>5-phospho-alpha-D-ribose 1-diphosphate</name>
        <dbReference type="ChEBI" id="CHEBI:58017"/>
    </ligand>
</feature>
<dbReference type="GO" id="GO:0000162">
    <property type="term" value="P:L-tryptophan biosynthetic process"/>
    <property type="evidence" value="ECO:0007669"/>
    <property type="project" value="UniProtKB-UniRule"/>
</dbReference>
<feature type="binding site" evidence="9">
    <location>
        <position position="92"/>
    </location>
    <ligand>
        <name>Mg(2+)</name>
        <dbReference type="ChEBI" id="CHEBI:18420"/>
        <label>1</label>
    </ligand>
</feature>
<evidence type="ECO:0000256" key="7">
    <source>
        <dbReference type="ARBA" id="ARBA00052328"/>
    </source>
</evidence>
<comment type="subunit">
    <text evidence="9">Homodimer.</text>
</comment>
<dbReference type="SUPFAM" id="SSF47648">
    <property type="entry name" value="Nucleoside phosphorylase/phosphoribosyltransferase N-terminal domain"/>
    <property type="match status" value="1"/>
</dbReference>
<dbReference type="Proteomes" id="UP000184447">
    <property type="component" value="Unassembled WGS sequence"/>
</dbReference>
<dbReference type="Gene3D" id="1.20.970.10">
    <property type="entry name" value="Transferase, Pyrimidine Nucleoside Phosphorylase, Chain C"/>
    <property type="match status" value="1"/>
</dbReference>
<keyword evidence="9" id="KW-0479">Metal-binding</keyword>
<dbReference type="InterPro" id="IPR000312">
    <property type="entry name" value="Glycosyl_Trfase_fam3"/>
</dbReference>
<dbReference type="EC" id="2.4.2.18" evidence="9"/>
<evidence type="ECO:0000313" key="13">
    <source>
        <dbReference type="Proteomes" id="UP000184447"/>
    </source>
</evidence>
<dbReference type="GO" id="GO:0005829">
    <property type="term" value="C:cytosol"/>
    <property type="evidence" value="ECO:0007669"/>
    <property type="project" value="TreeGrafter"/>
</dbReference>
<name>A0A1M5XYN1_9CLOT</name>
<keyword evidence="9" id="KW-0460">Magnesium</keyword>
<feature type="binding site" evidence="9">
    <location>
        <position position="166"/>
    </location>
    <ligand>
        <name>anthranilate</name>
        <dbReference type="ChEBI" id="CHEBI:16567"/>
        <label>2</label>
    </ligand>
</feature>
<proteinExistence type="inferred from homology"/>
<comment type="pathway">
    <text evidence="1 9">Amino-acid biosynthesis; L-tryptophan biosynthesis; L-tryptophan from chorismate: step 2/5.</text>
</comment>
<comment type="caution">
    <text evidence="9">Lacks conserved residue(s) required for the propagation of feature annotation.</text>
</comment>
<comment type="similarity">
    <text evidence="9">Belongs to the anthranilate phosphoribosyltransferase family.</text>
</comment>
<dbReference type="AlphaFoldDB" id="A0A1M5XYN1"/>
<evidence type="ECO:0000259" key="11">
    <source>
        <dbReference type="Pfam" id="PF02885"/>
    </source>
</evidence>
<dbReference type="EMBL" id="FQXM01000042">
    <property type="protein sequence ID" value="SHI04900.1"/>
    <property type="molecule type" value="Genomic_DNA"/>
</dbReference>
<feature type="binding site" evidence="9">
    <location>
        <position position="111"/>
    </location>
    <ligand>
        <name>anthranilate</name>
        <dbReference type="ChEBI" id="CHEBI:16567"/>
        <label>1</label>
    </ligand>
</feature>
<keyword evidence="4 9" id="KW-0808">Transferase</keyword>
<accession>A0A1M5XYN1</accession>
<feature type="binding site" evidence="9">
    <location>
        <position position="226"/>
    </location>
    <ligand>
        <name>Mg(2+)</name>
        <dbReference type="ChEBI" id="CHEBI:18420"/>
        <label>2</label>
    </ligand>
</feature>
<evidence type="ECO:0000256" key="8">
    <source>
        <dbReference type="ARBA" id="ARBA00061188"/>
    </source>
</evidence>
<feature type="binding site" evidence="9">
    <location>
        <begin position="90"/>
        <end position="93"/>
    </location>
    <ligand>
        <name>5-phospho-alpha-D-ribose 1-diphosphate</name>
        <dbReference type="ChEBI" id="CHEBI:58017"/>
    </ligand>
</feature>
<gene>
    <name evidence="9" type="primary">trpD</name>
    <name evidence="12" type="ORF">SAMN02745207_04037</name>
</gene>
<protein>
    <recommendedName>
        <fullName evidence="9">Anthranilate phosphoribosyltransferase</fullName>
        <ecNumber evidence="9">2.4.2.18</ecNumber>
    </recommendedName>
</protein>
<reference evidence="12 13" key="1">
    <citation type="submission" date="2016-11" db="EMBL/GenBank/DDBJ databases">
        <authorList>
            <person name="Jaros S."/>
            <person name="Januszkiewicz K."/>
            <person name="Wedrychowicz H."/>
        </authorList>
    </citation>
    <scope>NUCLEOTIDE SEQUENCE [LARGE SCALE GENOMIC DNA]</scope>
    <source>
        <strain evidence="12 13">DSM 8605</strain>
    </source>
</reference>
<feature type="binding site" evidence="9">
    <location>
        <position position="80"/>
    </location>
    <ligand>
        <name>anthranilate</name>
        <dbReference type="ChEBI" id="CHEBI:16567"/>
        <label>1</label>
    </ligand>
</feature>
<dbReference type="PANTHER" id="PTHR43285">
    <property type="entry name" value="ANTHRANILATE PHOSPHORIBOSYLTRANSFERASE"/>
    <property type="match status" value="1"/>
</dbReference>